<dbReference type="HOGENOM" id="CLU_1674904_0_0_4"/>
<keyword evidence="1" id="KW-0812">Transmembrane</keyword>
<dbReference type="Proteomes" id="UP000030302">
    <property type="component" value="Chromosome"/>
</dbReference>
<protein>
    <submittedName>
        <fullName evidence="2">Uncharacterized protein</fullName>
    </submittedName>
</protein>
<evidence type="ECO:0000313" key="3">
    <source>
        <dbReference type="Proteomes" id="UP000030302"/>
    </source>
</evidence>
<sequence>MIWSLVCSGFGQFYNGDFQKGGAFFIFAILFGIGFWPLLIPLAIWSIGDAHHRAVEINQELDKERQYEIEQKNKTEEIASTRTKVADLVIKVEKIYALNKSGLLSEEEFRSKVSHLISELSEKKPFENAEDFLTALIPLVGSDALNGDDLSRIKAVL</sequence>
<dbReference type="EMBL" id="CP009962">
    <property type="protein sequence ID" value="AIY39906.1"/>
    <property type="molecule type" value="Genomic_DNA"/>
</dbReference>
<accession>A0A0A1F5W0</accession>
<dbReference type="AlphaFoldDB" id="A0A0A1F5W0"/>
<organism evidence="2 3">
    <name type="scientific">Collimonas arenae</name>
    <dbReference type="NCBI Taxonomy" id="279058"/>
    <lineage>
        <taxon>Bacteria</taxon>
        <taxon>Pseudomonadati</taxon>
        <taxon>Pseudomonadota</taxon>
        <taxon>Betaproteobacteria</taxon>
        <taxon>Burkholderiales</taxon>
        <taxon>Oxalobacteraceae</taxon>
        <taxon>Collimonas</taxon>
    </lineage>
</organism>
<keyword evidence="1" id="KW-1133">Transmembrane helix</keyword>
<reference evidence="3" key="1">
    <citation type="journal article" date="2014" name="Soil Biol. Biochem.">
        <title>Structure and function of bacterial communities in ageing soils: Insights from the Mendocino ecological staircase.</title>
        <authorList>
            <person name="Uroz S."/>
            <person name="Tech J.J."/>
            <person name="Sawaya N.A."/>
            <person name="Frey-Klett P."/>
            <person name="Leveau J.H.J."/>
        </authorList>
    </citation>
    <scope>NUCLEOTIDE SEQUENCE [LARGE SCALE GENOMIC DNA]</scope>
    <source>
        <strain evidence="3">Cal35</strain>
    </source>
</reference>
<feature type="transmembrane region" description="Helical" evidence="1">
    <location>
        <begin position="23"/>
        <end position="45"/>
    </location>
</feature>
<evidence type="ECO:0000313" key="2">
    <source>
        <dbReference type="EMBL" id="AIY39906.1"/>
    </source>
</evidence>
<name>A0A0A1F5W0_9BURK</name>
<proteinExistence type="predicted"/>
<dbReference type="KEGG" id="care:LT85_0746"/>
<evidence type="ECO:0000256" key="1">
    <source>
        <dbReference type="SAM" id="Phobius"/>
    </source>
</evidence>
<keyword evidence="1" id="KW-0472">Membrane</keyword>
<gene>
    <name evidence="2" type="ORF">LT85_0746</name>
</gene>
<keyword evidence="3" id="KW-1185">Reference proteome</keyword>